<name>A0A8J7KGC3_9ACTN</name>
<reference evidence="4" key="1">
    <citation type="submission" date="2020-11" db="EMBL/GenBank/DDBJ databases">
        <title>Sequencing the genomes of 1000 actinobacteria strains.</title>
        <authorList>
            <person name="Klenk H.-P."/>
        </authorList>
    </citation>
    <scope>NUCLEOTIDE SEQUENCE</scope>
    <source>
        <strain evidence="4">DSM 45356</strain>
    </source>
</reference>
<evidence type="ECO:0000259" key="3">
    <source>
        <dbReference type="Pfam" id="PF02230"/>
    </source>
</evidence>
<dbReference type="InterPro" id="IPR029058">
    <property type="entry name" value="AB_hydrolase_fold"/>
</dbReference>
<comment type="similarity">
    <text evidence="1">Belongs to the AB hydrolase superfamily. AB hydrolase 2 family.</text>
</comment>
<comment type="caution">
    <text evidence="4">The sequence shown here is derived from an EMBL/GenBank/DDBJ whole genome shotgun (WGS) entry which is preliminary data.</text>
</comment>
<protein>
    <submittedName>
        <fullName evidence="4">Phospholipase/carboxylesterase</fullName>
    </submittedName>
</protein>
<dbReference type="GO" id="GO:0016787">
    <property type="term" value="F:hydrolase activity"/>
    <property type="evidence" value="ECO:0007669"/>
    <property type="project" value="UniProtKB-KW"/>
</dbReference>
<dbReference type="PANTHER" id="PTHR10655:SF17">
    <property type="entry name" value="LYSOPHOSPHOLIPASE-LIKE PROTEIN 1"/>
    <property type="match status" value="1"/>
</dbReference>
<gene>
    <name evidence="4" type="ORF">IW245_000988</name>
</gene>
<dbReference type="AlphaFoldDB" id="A0A8J7KGC3"/>
<organism evidence="4 5">
    <name type="scientific">Longispora fulva</name>
    <dbReference type="NCBI Taxonomy" id="619741"/>
    <lineage>
        <taxon>Bacteria</taxon>
        <taxon>Bacillati</taxon>
        <taxon>Actinomycetota</taxon>
        <taxon>Actinomycetes</taxon>
        <taxon>Micromonosporales</taxon>
        <taxon>Micromonosporaceae</taxon>
        <taxon>Longispora</taxon>
    </lineage>
</organism>
<evidence type="ECO:0000313" key="4">
    <source>
        <dbReference type="EMBL" id="MBG6134794.1"/>
    </source>
</evidence>
<dbReference type="RefSeq" id="WP_197001985.1">
    <property type="nucleotide sequence ID" value="NZ_BONS01000023.1"/>
</dbReference>
<feature type="domain" description="Phospholipase/carboxylesterase/thioesterase" evidence="3">
    <location>
        <begin position="25"/>
        <end position="226"/>
    </location>
</feature>
<dbReference type="Gene3D" id="3.40.50.1820">
    <property type="entry name" value="alpha/beta hydrolase"/>
    <property type="match status" value="1"/>
</dbReference>
<evidence type="ECO:0000256" key="2">
    <source>
        <dbReference type="ARBA" id="ARBA00022801"/>
    </source>
</evidence>
<dbReference type="Pfam" id="PF02230">
    <property type="entry name" value="Abhydrolase_2"/>
    <property type="match status" value="1"/>
</dbReference>
<dbReference type="SUPFAM" id="SSF53474">
    <property type="entry name" value="alpha/beta-Hydrolases"/>
    <property type="match status" value="1"/>
</dbReference>
<keyword evidence="2" id="KW-0378">Hydrolase</keyword>
<dbReference type="PANTHER" id="PTHR10655">
    <property type="entry name" value="LYSOPHOSPHOLIPASE-RELATED"/>
    <property type="match status" value="1"/>
</dbReference>
<evidence type="ECO:0000256" key="1">
    <source>
        <dbReference type="ARBA" id="ARBA00006499"/>
    </source>
</evidence>
<dbReference type="Proteomes" id="UP000622552">
    <property type="component" value="Unassembled WGS sequence"/>
</dbReference>
<sequence>MSSAPTPPGGLQVAVLSTMTEEEHGGHAVVLLHGWGAPGDDMVPLGRALIRPGTRVFAPAGPLPEFGDGRAWWRLGPDERPAWAWDDQPPADHRPNQLVTAAREAVLALLATVREQFVPDTVSLAGFSQGAMLALDVGLLAEAGVDRVAALSGVVLADSLAALHAPGPRRPRFLVAHGRHDEQVPFAGGEQAHDLLVRHGYDVAWRPFDGGHDIPGQIVTALDTFLFDDPPTRD</sequence>
<dbReference type="InterPro" id="IPR050565">
    <property type="entry name" value="LYPA1-2/EST-like"/>
</dbReference>
<accession>A0A8J7KGC3</accession>
<evidence type="ECO:0000313" key="5">
    <source>
        <dbReference type="Proteomes" id="UP000622552"/>
    </source>
</evidence>
<dbReference type="EMBL" id="JADOUF010000001">
    <property type="protein sequence ID" value="MBG6134794.1"/>
    <property type="molecule type" value="Genomic_DNA"/>
</dbReference>
<dbReference type="InterPro" id="IPR003140">
    <property type="entry name" value="PLipase/COase/thioEstase"/>
</dbReference>
<keyword evidence="5" id="KW-1185">Reference proteome</keyword>
<proteinExistence type="inferred from homology"/>